<dbReference type="RefSeq" id="WP_143473221.1">
    <property type="nucleotide sequence ID" value="NZ_PDUD01000001.1"/>
</dbReference>
<protein>
    <submittedName>
        <fullName evidence="1">Uncharacterized protein</fullName>
    </submittedName>
</protein>
<dbReference type="AlphaFoldDB" id="A0A2D0NJ92"/>
<sequence>MKTLFLFFVAVCSFDVPIPKSHRPAGFFLTQKKEGQSPLEKTPKTHIHIMKTLFLFFVAVCL</sequence>
<accession>A0A2D0NJ92</accession>
<reference evidence="1 2" key="1">
    <citation type="submission" date="2017-10" db="EMBL/GenBank/DDBJ databases">
        <title>The draft genome sequence of Lewinella nigricans NBRC 102662.</title>
        <authorList>
            <person name="Wang K."/>
        </authorList>
    </citation>
    <scope>NUCLEOTIDE SEQUENCE [LARGE SCALE GENOMIC DNA]</scope>
    <source>
        <strain evidence="1 2">NBRC 102662</strain>
    </source>
</reference>
<dbReference type="Proteomes" id="UP000223913">
    <property type="component" value="Unassembled WGS sequence"/>
</dbReference>
<evidence type="ECO:0000313" key="1">
    <source>
        <dbReference type="EMBL" id="PHN08562.1"/>
    </source>
</evidence>
<keyword evidence="2" id="KW-1185">Reference proteome</keyword>
<evidence type="ECO:0000313" key="2">
    <source>
        <dbReference type="Proteomes" id="UP000223913"/>
    </source>
</evidence>
<name>A0A2D0NJ92_FLAN2</name>
<comment type="caution">
    <text evidence="1">The sequence shown here is derived from an EMBL/GenBank/DDBJ whole genome shotgun (WGS) entry which is preliminary data.</text>
</comment>
<gene>
    <name evidence="1" type="ORF">CRP01_01225</name>
</gene>
<proteinExistence type="predicted"/>
<dbReference type="EMBL" id="PDUD01000001">
    <property type="protein sequence ID" value="PHN08562.1"/>
    <property type="molecule type" value="Genomic_DNA"/>
</dbReference>
<organism evidence="1 2">
    <name type="scientific">Flavilitoribacter nigricans (strain ATCC 23147 / DSM 23189 / NBRC 102662 / NCIMB 1420 / SS-2)</name>
    <name type="common">Lewinella nigricans</name>
    <dbReference type="NCBI Taxonomy" id="1122177"/>
    <lineage>
        <taxon>Bacteria</taxon>
        <taxon>Pseudomonadati</taxon>
        <taxon>Bacteroidota</taxon>
        <taxon>Saprospiria</taxon>
        <taxon>Saprospirales</taxon>
        <taxon>Lewinellaceae</taxon>
        <taxon>Flavilitoribacter</taxon>
    </lineage>
</organism>